<dbReference type="GO" id="GO:0009279">
    <property type="term" value="C:cell outer membrane"/>
    <property type="evidence" value="ECO:0007669"/>
    <property type="project" value="UniProtKB-SubCell"/>
</dbReference>
<keyword evidence="7 8" id="KW-0998">Cell outer membrane</keyword>
<evidence type="ECO:0000256" key="4">
    <source>
        <dbReference type="ARBA" id="ARBA00022692"/>
    </source>
</evidence>
<evidence type="ECO:0000256" key="10">
    <source>
        <dbReference type="SAM" id="SignalP"/>
    </source>
</evidence>
<dbReference type="Gene3D" id="2.170.130.10">
    <property type="entry name" value="TonB-dependent receptor, plug domain"/>
    <property type="match status" value="1"/>
</dbReference>
<evidence type="ECO:0000256" key="1">
    <source>
        <dbReference type="ARBA" id="ARBA00004571"/>
    </source>
</evidence>
<evidence type="ECO:0000259" key="11">
    <source>
        <dbReference type="Pfam" id="PF00593"/>
    </source>
</evidence>
<keyword evidence="6 8" id="KW-0472">Membrane</keyword>
<evidence type="ECO:0000313" key="13">
    <source>
        <dbReference type="EMBL" id="SNR48268.1"/>
    </source>
</evidence>
<keyword evidence="14" id="KW-1185">Reference proteome</keyword>
<keyword evidence="2 8" id="KW-0813">Transport</keyword>
<gene>
    <name evidence="13" type="ORF">SAMN06265371_103430</name>
</gene>
<protein>
    <submittedName>
        <fullName evidence="13">TonB-linked outer membrane protein, SusC/RagA family</fullName>
    </submittedName>
</protein>
<evidence type="ECO:0000256" key="8">
    <source>
        <dbReference type="PROSITE-ProRule" id="PRU01360"/>
    </source>
</evidence>
<evidence type="ECO:0000259" key="12">
    <source>
        <dbReference type="Pfam" id="PF07715"/>
    </source>
</evidence>
<sequence length="1001" mass="108907">MKIQMLKKILILGSLLLGVFAHAQSISGTVSDANGPLPGASIVVKGTSNGTTTDFDGNYMLENVTTDAVLEISFVGYGTKDVSVNGETVINVVLIEESDVLEQVIVVGYGVKKKSLVTGAISSLDSKEIENASSPRVEQVLQGRVSGVTVVSSSGSPGAGAKVRIRGAGSNGNSDPLYIVDGMKVSSMDNIAPSDIANIEVLKDAASSAIYGTEGANGVVIITTKQGKIGEQVVSFSTSLGSQSVNTKMELMDASQFVTYMNEAGEATVVDNGVNTDWIDETFNDAFVQRYNISFSGATEKMSYYLSGSYIDQDGTVGDDNNYKRYTTRLNLKSDVKEWLEVGANVTYTNIGNSPISEDDSYRSPINSMLLIDPLTPVIYTGALPPRAAEGVANGTAMTDANGNVYGYPTYSTGEVINPVASSNYLYRGGVDTDKILISVFAKFKLYEGLNFTSRLGYERSNTFDARWTPIYYVTSEEQNSQVTLRDNISRNSRWLWENFADYTKQIGEHNITALLGYSAEKIKSPYYSLQGSEVAQESEEFAYFDFTNRDNDRIGGSIYQKNMNSVYGRISYDYAGKYMFEGSLRYDSSSVFPKNEKGGYFPAVSAGWVLSKEDFWSEDGAVDYFKLRASWGQNGSDANLAGNGDIQVFRTVDGSTPVVYEGITGVTPGDLANPSLTWERSEQTNIGVDLRAFNGRLNFGADWYNKTTRDLIIPNGNIIAPPSLGQTVGAINGGTIKNTGLEFEIGWGDTTDSGFSYDINFNMATLKNEVTEVIVPAPLVGAGAPSNGDGITRFEEGYPLWYFYGYKTNGIDPATGAPIYVETDGSDGITANDKTYIGSPQPDLIYGANIALGYKNFDLNVMLQGVSGNQIIAGYHQPSRPFTNKPVNWYTDRWTQAGDNASMPGAANAIDAYQSDLVVEDGAYMRIKQLQLGYTFAEELIEKAHLKRLRLYISMDNYFTFTKYSGLDPEAGSFSDNSIGVDRGFYPIPREIMFGLSVDF</sequence>
<evidence type="ECO:0000256" key="7">
    <source>
        <dbReference type="ARBA" id="ARBA00023237"/>
    </source>
</evidence>
<evidence type="ECO:0000256" key="3">
    <source>
        <dbReference type="ARBA" id="ARBA00022452"/>
    </source>
</evidence>
<evidence type="ECO:0000256" key="5">
    <source>
        <dbReference type="ARBA" id="ARBA00023077"/>
    </source>
</evidence>
<proteinExistence type="inferred from homology"/>
<dbReference type="AlphaFoldDB" id="A0A238WPC8"/>
<dbReference type="Pfam" id="PF00593">
    <property type="entry name" value="TonB_dep_Rec_b-barrel"/>
    <property type="match status" value="1"/>
</dbReference>
<dbReference type="EMBL" id="FZNT01000003">
    <property type="protein sequence ID" value="SNR48268.1"/>
    <property type="molecule type" value="Genomic_DNA"/>
</dbReference>
<evidence type="ECO:0000256" key="6">
    <source>
        <dbReference type="ARBA" id="ARBA00023136"/>
    </source>
</evidence>
<feature type="chain" id="PRO_5012963806" evidence="10">
    <location>
        <begin position="24"/>
        <end position="1001"/>
    </location>
</feature>
<dbReference type="RefSeq" id="WP_089381073.1">
    <property type="nucleotide sequence ID" value="NZ_FZNT01000003.1"/>
</dbReference>
<keyword evidence="5 9" id="KW-0798">TonB box</keyword>
<feature type="domain" description="TonB-dependent receptor-like beta-barrel" evidence="11">
    <location>
        <begin position="402"/>
        <end position="958"/>
    </location>
</feature>
<dbReference type="PROSITE" id="PS52016">
    <property type="entry name" value="TONB_DEPENDENT_REC_3"/>
    <property type="match status" value="1"/>
</dbReference>
<feature type="domain" description="TonB-dependent receptor plug" evidence="12">
    <location>
        <begin position="116"/>
        <end position="219"/>
    </location>
</feature>
<comment type="similarity">
    <text evidence="8 9">Belongs to the TonB-dependent receptor family.</text>
</comment>
<dbReference type="Pfam" id="PF07715">
    <property type="entry name" value="Plug"/>
    <property type="match status" value="1"/>
</dbReference>
<dbReference type="Gene3D" id="2.40.170.20">
    <property type="entry name" value="TonB-dependent receptor, beta-barrel domain"/>
    <property type="match status" value="1"/>
</dbReference>
<dbReference type="Proteomes" id="UP000198384">
    <property type="component" value="Unassembled WGS sequence"/>
</dbReference>
<evidence type="ECO:0000256" key="9">
    <source>
        <dbReference type="RuleBase" id="RU003357"/>
    </source>
</evidence>
<dbReference type="InterPro" id="IPR037066">
    <property type="entry name" value="Plug_dom_sf"/>
</dbReference>
<dbReference type="NCBIfam" id="TIGR04057">
    <property type="entry name" value="SusC_RagA_signa"/>
    <property type="match status" value="1"/>
</dbReference>
<keyword evidence="3 8" id="KW-1134">Transmembrane beta strand</keyword>
<dbReference type="InterPro" id="IPR012910">
    <property type="entry name" value="Plug_dom"/>
</dbReference>
<evidence type="ECO:0000313" key="14">
    <source>
        <dbReference type="Proteomes" id="UP000198384"/>
    </source>
</evidence>
<dbReference type="SUPFAM" id="SSF56935">
    <property type="entry name" value="Porins"/>
    <property type="match status" value="1"/>
</dbReference>
<dbReference type="Pfam" id="PF13715">
    <property type="entry name" value="CarbopepD_reg_2"/>
    <property type="match status" value="1"/>
</dbReference>
<feature type="signal peptide" evidence="10">
    <location>
        <begin position="1"/>
        <end position="23"/>
    </location>
</feature>
<dbReference type="SUPFAM" id="SSF49464">
    <property type="entry name" value="Carboxypeptidase regulatory domain-like"/>
    <property type="match status" value="1"/>
</dbReference>
<reference evidence="13 14" key="1">
    <citation type="submission" date="2017-06" db="EMBL/GenBank/DDBJ databases">
        <authorList>
            <person name="Kim H.J."/>
            <person name="Triplett B.A."/>
        </authorList>
    </citation>
    <scope>NUCLEOTIDE SEQUENCE [LARGE SCALE GENOMIC DNA]</scope>
    <source>
        <strain evidence="13 14">DSM 29150</strain>
    </source>
</reference>
<dbReference type="InterPro" id="IPR023996">
    <property type="entry name" value="TonB-dep_OMP_SusC/RagA"/>
</dbReference>
<name>A0A238WPC8_9FLAO</name>
<dbReference type="OrthoDB" id="9768177at2"/>
<evidence type="ECO:0000256" key="2">
    <source>
        <dbReference type="ARBA" id="ARBA00022448"/>
    </source>
</evidence>
<accession>A0A238WPC8</accession>
<comment type="subcellular location">
    <subcellularLocation>
        <location evidence="1 8">Cell outer membrane</location>
        <topology evidence="1 8">Multi-pass membrane protein</topology>
    </subcellularLocation>
</comment>
<dbReference type="InterPro" id="IPR039426">
    <property type="entry name" value="TonB-dep_rcpt-like"/>
</dbReference>
<organism evidence="13 14">
    <name type="scientific">Lutibacter agarilyticus</name>
    <dbReference type="NCBI Taxonomy" id="1109740"/>
    <lineage>
        <taxon>Bacteria</taxon>
        <taxon>Pseudomonadati</taxon>
        <taxon>Bacteroidota</taxon>
        <taxon>Flavobacteriia</taxon>
        <taxon>Flavobacteriales</taxon>
        <taxon>Flavobacteriaceae</taxon>
        <taxon>Lutibacter</taxon>
    </lineage>
</organism>
<dbReference type="InterPro" id="IPR008969">
    <property type="entry name" value="CarboxyPept-like_regulatory"/>
</dbReference>
<keyword evidence="10" id="KW-0732">Signal</keyword>
<dbReference type="InterPro" id="IPR000531">
    <property type="entry name" value="Beta-barrel_TonB"/>
</dbReference>
<keyword evidence="4 8" id="KW-0812">Transmembrane</keyword>
<dbReference type="NCBIfam" id="TIGR04056">
    <property type="entry name" value="OMP_RagA_SusC"/>
    <property type="match status" value="1"/>
</dbReference>
<dbReference type="InterPro" id="IPR036942">
    <property type="entry name" value="Beta-barrel_TonB_sf"/>
</dbReference>
<dbReference type="Gene3D" id="2.60.40.1120">
    <property type="entry name" value="Carboxypeptidase-like, regulatory domain"/>
    <property type="match status" value="1"/>
</dbReference>
<dbReference type="InterPro" id="IPR023997">
    <property type="entry name" value="TonB-dep_OMP_SusC/RagA_CS"/>
</dbReference>